<dbReference type="GeneID" id="65344014"/>
<keyword evidence="2" id="KW-1185">Reference proteome</keyword>
<dbReference type="REBASE" id="163230">
    <property type="entry name" value="Aph10002ORF251P"/>
</dbReference>
<reference evidence="2" key="1">
    <citation type="submission" date="2016-10" db="EMBL/GenBank/DDBJ databases">
        <authorList>
            <person name="Varghese N."/>
            <person name="Submissions S."/>
        </authorList>
    </citation>
    <scope>NUCLEOTIDE SEQUENCE [LARGE SCALE GENOMIC DNA]</scope>
    <source>
        <strain evidence="2">DSM 10002</strain>
    </source>
</reference>
<dbReference type="OrthoDB" id="403927at2"/>
<dbReference type="RefSeq" id="WP_091278942.1">
    <property type="nucleotide sequence ID" value="NZ_LT629804.1"/>
</dbReference>
<dbReference type="AlphaFoldDB" id="A0A1H2LC11"/>
<name>A0A1H2LC11_9ACTO</name>
<organism evidence="1 2">
    <name type="scientific">Arcanobacterium phocae</name>
    <dbReference type="NCBI Taxonomy" id="131112"/>
    <lineage>
        <taxon>Bacteria</taxon>
        <taxon>Bacillati</taxon>
        <taxon>Actinomycetota</taxon>
        <taxon>Actinomycetes</taxon>
        <taxon>Actinomycetales</taxon>
        <taxon>Actinomycetaceae</taxon>
        <taxon>Arcanobacterium</taxon>
    </lineage>
</organism>
<evidence type="ECO:0000313" key="2">
    <source>
        <dbReference type="Proteomes" id="UP000214355"/>
    </source>
</evidence>
<proteinExistence type="predicted"/>
<sequence>MEQISSVEQGLADALVAGYADGARWYDQKVLPGNLAIIAQAVDLLDINQSDDGWFTRFQVQKSNSLNFVLEREYGKPSLDNENAANEYDKLISQNLSVLACAGVLESQSGKCRRYRVRNKPVLVKLSGNESVCRVFLIKYIRWSLENFNWWQNIENYINGQHTNDDMQTLKRAFCALMVEQGLGSRGAKDPCVEASRIFSKVINLIAYQYMVPGVERGKVMKQPPSSYDLTYNRPNFRDYRTGKPKNKTRKEYYQILENQAVGQRQTILNSAKKKVRDYHAGISEVGDTTGIKASHIHHIFPASQFPALKDTLENLIALTPGQHLGEAHPNGNTTIVDPMFQRICLARKLESIKTSVDIGDGMYSYENFSQVLKEGWGLEVKNATYEKLQEMIIAYVV</sequence>
<dbReference type="STRING" id="131112.SAMN04489737_0256"/>
<dbReference type="EMBL" id="LT629804">
    <property type="protein sequence ID" value="SDU77956.1"/>
    <property type="molecule type" value="Genomic_DNA"/>
</dbReference>
<protein>
    <submittedName>
        <fullName evidence="1">Uncharacterized protein</fullName>
    </submittedName>
</protein>
<gene>
    <name evidence="1" type="ORF">SAMN04489737_0256</name>
</gene>
<accession>A0A1H2LC11</accession>
<dbReference type="Proteomes" id="UP000214355">
    <property type="component" value="Chromosome I"/>
</dbReference>
<evidence type="ECO:0000313" key="1">
    <source>
        <dbReference type="EMBL" id="SDU77956.1"/>
    </source>
</evidence>